<accession>A0AAV4P141</accession>
<dbReference type="AlphaFoldDB" id="A0AAV4P141"/>
<organism evidence="1 2">
    <name type="scientific">Caerostris extrusa</name>
    <name type="common">Bark spider</name>
    <name type="synonym">Caerostris bankana</name>
    <dbReference type="NCBI Taxonomy" id="172846"/>
    <lineage>
        <taxon>Eukaryota</taxon>
        <taxon>Metazoa</taxon>
        <taxon>Ecdysozoa</taxon>
        <taxon>Arthropoda</taxon>
        <taxon>Chelicerata</taxon>
        <taxon>Arachnida</taxon>
        <taxon>Araneae</taxon>
        <taxon>Araneomorphae</taxon>
        <taxon>Entelegynae</taxon>
        <taxon>Araneoidea</taxon>
        <taxon>Araneidae</taxon>
        <taxon>Caerostris</taxon>
    </lineage>
</organism>
<evidence type="ECO:0000313" key="2">
    <source>
        <dbReference type="Proteomes" id="UP001054945"/>
    </source>
</evidence>
<proteinExistence type="predicted"/>
<sequence length="293" mass="33574">MEPNVQPYPYHYNMAPKRVTRNNRCRNKVIGISSKWQKASKIRHLADKEWGKITTFATIAQLGNDINGESIVNQGQGTTVAEIPLPSSLPIRCTLVKIETFPDQKGRQESRLIKLITVLLTHEDIGILTKWQKESKIRHLAKEEWGKTVTEILLPLFLPIRSTLVLKIIEAFPDQKGRRESRLIKLITVLLTRALLRWDSVALVRHIVPSLHYSNIIRVTLARVVDTQMPPKFKRKEWTLVFEEADTLLSERSPKKSEEDECSKGRESIWERSEGTMACFTSKGNISPFESPV</sequence>
<comment type="caution">
    <text evidence="1">The sequence shown here is derived from an EMBL/GenBank/DDBJ whole genome shotgun (WGS) entry which is preliminary data.</text>
</comment>
<name>A0AAV4P141_CAEEX</name>
<evidence type="ECO:0000313" key="1">
    <source>
        <dbReference type="EMBL" id="GIX89486.1"/>
    </source>
</evidence>
<protein>
    <submittedName>
        <fullName evidence="1">Uncharacterized protein</fullName>
    </submittedName>
</protein>
<keyword evidence="2" id="KW-1185">Reference proteome</keyword>
<reference evidence="1 2" key="1">
    <citation type="submission" date="2021-06" db="EMBL/GenBank/DDBJ databases">
        <title>Caerostris extrusa draft genome.</title>
        <authorList>
            <person name="Kono N."/>
            <person name="Arakawa K."/>
        </authorList>
    </citation>
    <scope>NUCLEOTIDE SEQUENCE [LARGE SCALE GENOMIC DNA]</scope>
</reference>
<gene>
    <name evidence="1" type="ORF">CEXT_315931</name>
</gene>
<dbReference type="EMBL" id="BPLR01003868">
    <property type="protein sequence ID" value="GIX89486.1"/>
    <property type="molecule type" value="Genomic_DNA"/>
</dbReference>
<dbReference type="Proteomes" id="UP001054945">
    <property type="component" value="Unassembled WGS sequence"/>
</dbReference>